<accession>A0AAW8M2D0</accession>
<keyword evidence="1" id="KW-1133">Transmembrane helix</keyword>
<protein>
    <submittedName>
        <fullName evidence="2">Cobalt transporter subunit CbtA</fullName>
    </submittedName>
</protein>
<evidence type="ECO:0000313" key="3">
    <source>
        <dbReference type="Proteomes" id="UP001265315"/>
    </source>
</evidence>
<feature type="transmembrane region" description="Helical" evidence="1">
    <location>
        <begin position="160"/>
        <end position="179"/>
    </location>
</feature>
<dbReference type="EMBL" id="JAVDSW010000008">
    <property type="protein sequence ID" value="MDR6705269.1"/>
    <property type="molecule type" value="Genomic_DNA"/>
</dbReference>
<dbReference type="Proteomes" id="UP001265315">
    <property type="component" value="Unassembled WGS sequence"/>
</dbReference>
<feature type="transmembrane region" description="Helical" evidence="1">
    <location>
        <begin position="135"/>
        <end position="153"/>
    </location>
</feature>
<name>A0AAW8M2D0_AGRTU</name>
<feature type="transmembrane region" description="Helical" evidence="1">
    <location>
        <begin position="7"/>
        <end position="29"/>
    </location>
</feature>
<gene>
    <name evidence="2" type="ORF">J2W61_005144</name>
</gene>
<reference evidence="2" key="1">
    <citation type="submission" date="2023-07" db="EMBL/GenBank/DDBJ databases">
        <title>Sorghum-associated microbial communities from plants grown in Nebraska, USA.</title>
        <authorList>
            <person name="Schachtman D."/>
        </authorList>
    </citation>
    <scope>NUCLEOTIDE SEQUENCE</scope>
    <source>
        <strain evidence="2">1457</strain>
    </source>
</reference>
<dbReference type="AlphaFoldDB" id="A0AAW8M2D0"/>
<proteinExistence type="predicted"/>
<organism evidence="2 3">
    <name type="scientific">Agrobacterium tumefaciens</name>
    <dbReference type="NCBI Taxonomy" id="358"/>
    <lineage>
        <taxon>Bacteria</taxon>
        <taxon>Pseudomonadati</taxon>
        <taxon>Pseudomonadota</taxon>
        <taxon>Alphaproteobacteria</taxon>
        <taxon>Hyphomicrobiales</taxon>
        <taxon>Rhizobiaceae</taxon>
        <taxon>Rhizobium/Agrobacterium group</taxon>
        <taxon>Agrobacterium</taxon>
        <taxon>Agrobacterium tumefaciens complex</taxon>
    </lineage>
</organism>
<feature type="transmembrane region" description="Helical" evidence="1">
    <location>
        <begin position="68"/>
        <end position="88"/>
    </location>
</feature>
<keyword evidence="1" id="KW-0812">Transmembrane</keyword>
<dbReference type="InterPro" id="IPR012666">
    <property type="entry name" value="CbtA_put"/>
</dbReference>
<dbReference type="Pfam" id="PF09490">
    <property type="entry name" value="CbtA"/>
    <property type="match status" value="1"/>
</dbReference>
<comment type="caution">
    <text evidence="2">The sequence shown here is derived from an EMBL/GenBank/DDBJ whole genome shotgun (WGS) entry which is preliminary data.</text>
</comment>
<feature type="transmembrane region" description="Helical" evidence="1">
    <location>
        <begin position="100"/>
        <end position="119"/>
    </location>
</feature>
<sequence>MAYLQKLFFAAIIAGSIGGIFASALNISITVPMILQAEISEHAAEHAHAGEQGGHEHPEMSAFARNTLTVVGMMLAHVGFALMMTVLAELKGSLASWKSGLAWGAAGYLIFSLVPALGLPPELPGMPAPDLLQRQVWWITCTACTAGAIVSAVNYRSPRALIAAAVLVAMPFLIGAPAAPEMETLVPATLHHEFVIGTLAANLVTWLVMGLSLGMIRSPARPRLATLSS</sequence>
<dbReference type="NCBIfam" id="TIGR02458">
    <property type="entry name" value="CbtA"/>
    <property type="match status" value="1"/>
</dbReference>
<dbReference type="RefSeq" id="WP_209689728.1">
    <property type="nucleotide sequence ID" value="NZ_JAGIPM010000011.1"/>
</dbReference>
<evidence type="ECO:0000256" key="1">
    <source>
        <dbReference type="SAM" id="Phobius"/>
    </source>
</evidence>
<keyword evidence="1" id="KW-0472">Membrane</keyword>
<feature type="transmembrane region" description="Helical" evidence="1">
    <location>
        <begin position="194"/>
        <end position="216"/>
    </location>
</feature>
<evidence type="ECO:0000313" key="2">
    <source>
        <dbReference type="EMBL" id="MDR6705269.1"/>
    </source>
</evidence>